<keyword evidence="2" id="KW-1185">Reference proteome</keyword>
<gene>
    <name evidence="1" type="ORF">FGL95_18550</name>
</gene>
<dbReference type="Gene3D" id="3.40.50.1820">
    <property type="entry name" value="alpha/beta hydrolase"/>
    <property type="match status" value="1"/>
</dbReference>
<reference evidence="1 2" key="1">
    <citation type="submission" date="2019-05" db="EMBL/GenBank/DDBJ databases">
        <authorList>
            <person name="Lee S.D."/>
        </authorList>
    </citation>
    <scope>NUCLEOTIDE SEQUENCE [LARGE SCALE GENOMIC DNA]</scope>
    <source>
        <strain evidence="1 2">YC2-7</strain>
    </source>
</reference>
<evidence type="ECO:0000313" key="2">
    <source>
        <dbReference type="Proteomes" id="UP000535543"/>
    </source>
</evidence>
<proteinExistence type="predicted"/>
<dbReference type="Proteomes" id="UP000535543">
    <property type="component" value="Unassembled WGS sequence"/>
</dbReference>
<dbReference type="SUPFAM" id="SSF53474">
    <property type="entry name" value="alpha/beta-Hydrolases"/>
    <property type="match status" value="1"/>
</dbReference>
<dbReference type="InterPro" id="IPR029058">
    <property type="entry name" value="AB_hydrolase_fold"/>
</dbReference>
<comment type="caution">
    <text evidence="1">The sequence shown here is derived from an EMBL/GenBank/DDBJ whole genome shotgun (WGS) entry which is preliminary data.</text>
</comment>
<accession>A0A848KJ20</accession>
<dbReference type="RefSeq" id="WP_169589564.1">
    <property type="nucleotide sequence ID" value="NZ_VCQU01000006.1"/>
</dbReference>
<dbReference type="PANTHER" id="PTHR13617:SF14">
    <property type="entry name" value="PROTEIN ABHD18"/>
    <property type="match status" value="1"/>
</dbReference>
<protein>
    <submittedName>
        <fullName evidence="1">Alpha/beta hydrolase</fullName>
    </submittedName>
</protein>
<organism evidence="1 2">
    <name type="scientific">Antrihabitans stalactiti</name>
    <dbReference type="NCBI Taxonomy" id="2584121"/>
    <lineage>
        <taxon>Bacteria</taxon>
        <taxon>Bacillati</taxon>
        <taxon>Actinomycetota</taxon>
        <taxon>Actinomycetes</taxon>
        <taxon>Mycobacteriales</taxon>
        <taxon>Nocardiaceae</taxon>
        <taxon>Antrihabitans</taxon>
    </lineage>
</organism>
<name>A0A848KJ20_9NOCA</name>
<evidence type="ECO:0000313" key="1">
    <source>
        <dbReference type="EMBL" id="NMN97044.1"/>
    </source>
</evidence>
<keyword evidence="1" id="KW-0378">Hydrolase</keyword>
<reference evidence="1 2" key="2">
    <citation type="submission" date="2020-06" db="EMBL/GenBank/DDBJ databases">
        <title>Antribacter stalactiti gen. nov., sp. nov., a new member of the family Nacardiaceae isolated from a cave.</title>
        <authorList>
            <person name="Kim I.S."/>
        </authorList>
    </citation>
    <scope>NUCLEOTIDE SEQUENCE [LARGE SCALE GENOMIC DNA]</scope>
    <source>
        <strain evidence="1 2">YC2-7</strain>
    </source>
</reference>
<dbReference type="GO" id="GO:0016787">
    <property type="term" value="F:hydrolase activity"/>
    <property type="evidence" value="ECO:0007669"/>
    <property type="project" value="UniProtKB-KW"/>
</dbReference>
<dbReference type="PANTHER" id="PTHR13617">
    <property type="entry name" value="PROTEIN ABHD18"/>
    <property type="match status" value="1"/>
</dbReference>
<sequence length="386" mass="41708">MPDPGRGPVLTRLSLLGGILPRSVTSAVRASKRYDGDELPACPLGPRQVGEAILDEFFLAASAVVRSVPDEAVVAAAVQRCQEEADELAGLGVVGCNVAPRPLEPLRSIPRRFGATQFERLDYVSTPELPPSLAAMGLGRPEVASVRTMRHVGAPRPWVVWIHGAGQGRSDDLISLRARHMHEVLGLNVAFPVLPLHGLRRRRREVFPSFDPLVNVAVTLRAVSEVRAVVGWIARQESTSIAVVGLSLGGPIAALVAELEPAVDSVGVVIPMLDLHATLAHHLDRGGEHGRRLAALLRSEPVRRVSSVIDPMILEPFPPTSRRVVLAASNDRLTSIRAAQRLHERWQGTVAWHDGGHIGHLMSSGARSFVDDFLLSDNEIPFPEVP</sequence>
<dbReference type="EMBL" id="VCQU01000006">
    <property type="protein sequence ID" value="NMN97044.1"/>
    <property type="molecule type" value="Genomic_DNA"/>
</dbReference>
<dbReference type="AlphaFoldDB" id="A0A848KJ20"/>